<accession>A0A9P7K5S2</accession>
<dbReference type="AlphaFoldDB" id="A0A9P7K5S2"/>
<evidence type="ECO:0000313" key="2">
    <source>
        <dbReference type="Proteomes" id="UP000717328"/>
    </source>
</evidence>
<dbReference type="OrthoDB" id="3216537at2759"/>
<organism evidence="1 2">
    <name type="scientific">Sphagnurus paluster</name>
    <dbReference type="NCBI Taxonomy" id="117069"/>
    <lineage>
        <taxon>Eukaryota</taxon>
        <taxon>Fungi</taxon>
        <taxon>Dikarya</taxon>
        <taxon>Basidiomycota</taxon>
        <taxon>Agaricomycotina</taxon>
        <taxon>Agaricomycetes</taxon>
        <taxon>Agaricomycetidae</taxon>
        <taxon>Agaricales</taxon>
        <taxon>Tricholomatineae</taxon>
        <taxon>Lyophyllaceae</taxon>
        <taxon>Sphagnurus</taxon>
    </lineage>
</organism>
<proteinExistence type="predicted"/>
<gene>
    <name evidence="1" type="ORF">H0H81_005442</name>
</gene>
<reference evidence="1" key="1">
    <citation type="submission" date="2021-02" db="EMBL/GenBank/DDBJ databases">
        <authorList>
            <person name="Nieuwenhuis M."/>
            <person name="Van De Peppel L.J.J."/>
        </authorList>
    </citation>
    <scope>NUCLEOTIDE SEQUENCE</scope>
    <source>
        <strain evidence="1">D49</strain>
    </source>
</reference>
<comment type="caution">
    <text evidence="1">The sequence shown here is derived from an EMBL/GenBank/DDBJ whole genome shotgun (WGS) entry which is preliminary data.</text>
</comment>
<dbReference type="EMBL" id="JABCKI010005852">
    <property type="protein sequence ID" value="KAG5637185.1"/>
    <property type="molecule type" value="Genomic_DNA"/>
</dbReference>
<reference evidence="1" key="2">
    <citation type="submission" date="2021-10" db="EMBL/GenBank/DDBJ databases">
        <title>Phylogenomics reveals ancestral predisposition of the termite-cultivated fungus Termitomyces towards a domesticated lifestyle.</title>
        <authorList>
            <person name="Auxier B."/>
            <person name="Grum-Grzhimaylo A."/>
            <person name="Cardenas M.E."/>
            <person name="Lodge J.D."/>
            <person name="Laessoe T."/>
            <person name="Pedersen O."/>
            <person name="Smith M.E."/>
            <person name="Kuyper T.W."/>
            <person name="Franco-Molano E.A."/>
            <person name="Baroni T.J."/>
            <person name="Aanen D.K."/>
        </authorList>
    </citation>
    <scope>NUCLEOTIDE SEQUENCE</scope>
    <source>
        <strain evidence="1">D49</strain>
    </source>
</reference>
<sequence>MSAMPQKLATTRTFAKVPEVQAWGLCQLIPDAHSDGTPSITSNHSAGDAARRPSDLLLEEPCFITGSCCFTHKRVQWVKSDKENAVDRSLHVAFDKYAFFAVTGSRETLTELIDLVRADNDNRQKHFNNSGHDRLRRLGVGHVLYDSIGYRKLTFTNFQLAHSAITNAEYELVALRPFHMLPQGKLLVKYSRDATGHVSHKLYTASAVDNTLREYPGSKSCPRFPKISFDSPRPPAARPNPFLVVLDAEIKFRRYLRQKCPPPLELPTDVMDLMRLTTELVELIFWDPVVLPNTLAAQKGVKIVRQTSTIPRGTDISYADDDAQDGTATFVDRVKKPGPGATLEERLEYGQYICSGRDLSIDSDEEDKLAELGF</sequence>
<evidence type="ECO:0000313" key="1">
    <source>
        <dbReference type="EMBL" id="KAG5637185.1"/>
    </source>
</evidence>
<protein>
    <submittedName>
        <fullName evidence="1">Uncharacterized protein</fullName>
    </submittedName>
</protein>
<name>A0A9P7K5S2_9AGAR</name>
<dbReference type="Proteomes" id="UP000717328">
    <property type="component" value="Unassembled WGS sequence"/>
</dbReference>
<keyword evidence="2" id="KW-1185">Reference proteome</keyword>